<dbReference type="Gene3D" id="1.10.340.50">
    <property type="match status" value="1"/>
</dbReference>
<keyword evidence="2" id="KW-0614">Plasmid</keyword>
<dbReference type="EMBL" id="LN853392">
    <property type="protein sequence ID" value="CRY95821.1"/>
    <property type="molecule type" value="Genomic_DNA"/>
</dbReference>
<dbReference type="InterPro" id="IPR014820">
    <property type="entry name" value="PriCT_1"/>
</dbReference>
<reference evidence="2" key="1">
    <citation type="submission" date="2015-06" db="EMBL/GenBank/DDBJ databases">
        <authorList>
            <person name="Joergensen T."/>
        </authorList>
    </citation>
    <scope>NUCLEOTIDE SEQUENCE</scope>
    <source>
        <plasmid evidence="2">pRGFK0783</plasmid>
    </source>
</reference>
<feature type="domain" description="Primase C-terminal 1" evidence="1">
    <location>
        <begin position="182"/>
        <end position="244"/>
    </location>
</feature>
<geneLocation type="plasmid" evidence="2">
    <name>pRGFK0783</name>
</geneLocation>
<accession>A0A0H5Q1I9</accession>
<dbReference type="InterPro" id="IPR004322">
    <property type="entry name" value="Plasmid_replicase_bac"/>
</dbReference>
<evidence type="ECO:0000259" key="1">
    <source>
        <dbReference type="Pfam" id="PF08708"/>
    </source>
</evidence>
<evidence type="ECO:0000313" key="2">
    <source>
        <dbReference type="EMBL" id="CRY95821.1"/>
    </source>
</evidence>
<sequence>MATTTQEWEQMWLPLWPLASDELAQGVYRMARGEALQRRYIETNPHALSNLLVVDVDHPDAALRALSAAGNHPMPTAVVENPANGHAHAVWALTEPITRTEYASRKPIAYAAAVTEGLRRAVDGDRGYSGLITKNPTHTSWTCHWISGELRDLGQLENTLGTHMPPPRWRESKTPRANPVGLGRNCTLFESARIWAYRQVRHHWGDPAGLGSAILGETAARNRAFSEPLPWSEVHAIAASITRWILTRSRLWADGPATYEATFVTIQGARGKRSGLARRAGLELL</sequence>
<dbReference type="AlphaFoldDB" id="A0A0H5Q1I9"/>
<protein>
    <recommendedName>
        <fullName evidence="1">Primase C-terminal 1 domain-containing protein</fullName>
    </recommendedName>
</protein>
<organism evidence="2">
    <name type="scientific">uncultured prokaryote</name>
    <dbReference type="NCBI Taxonomy" id="198431"/>
    <lineage>
        <taxon>unclassified sequences</taxon>
        <taxon>environmental samples</taxon>
    </lineage>
</organism>
<proteinExistence type="predicted"/>
<dbReference type="Pfam" id="PF08708">
    <property type="entry name" value="PriCT_1"/>
    <property type="match status" value="1"/>
</dbReference>
<name>A0A0H5Q1I9_9ZZZZ</name>
<reference evidence="2" key="2">
    <citation type="submission" date="2015-07" db="EMBL/GenBank/DDBJ databases">
        <title>Plasmids, circular viruses and viroids from rat gut.</title>
        <authorList>
            <person name="Jorgensen T.J."/>
            <person name="Hansen M.A."/>
            <person name="Xu Z."/>
            <person name="Tabak M.A."/>
            <person name="Sorensen S.J."/>
            <person name="Hansen L.H."/>
        </authorList>
    </citation>
    <scope>NUCLEOTIDE SEQUENCE</scope>
    <source>
        <plasmid evidence="2">pRGFK0783</plasmid>
    </source>
</reference>
<dbReference type="Pfam" id="PF03090">
    <property type="entry name" value="Replicase"/>
    <property type="match status" value="1"/>
</dbReference>